<dbReference type="GO" id="GO:0005975">
    <property type="term" value="P:carbohydrate metabolic process"/>
    <property type="evidence" value="ECO:0007669"/>
    <property type="project" value="InterPro"/>
</dbReference>
<organism evidence="1 2">
    <name type="scientific">Marinobacter persicus</name>
    <dbReference type="NCBI Taxonomy" id="930118"/>
    <lineage>
        <taxon>Bacteria</taxon>
        <taxon>Pseudomonadati</taxon>
        <taxon>Pseudomonadota</taxon>
        <taxon>Gammaproteobacteria</taxon>
        <taxon>Pseudomonadales</taxon>
        <taxon>Marinobacteraceae</taxon>
        <taxon>Marinobacter</taxon>
    </lineage>
</organism>
<name>A0A1I3Q0P3_9GAMM</name>
<accession>A0A1I3Q0P3</accession>
<evidence type="ECO:0000313" key="1">
    <source>
        <dbReference type="EMBL" id="SFJ27275.1"/>
    </source>
</evidence>
<dbReference type="InterPro" id="IPR012341">
    <property type="entry name" value="6hp_glycosidase-like_sf"/>
</dbReference>
<reference evidence="1 2" key="1">
    <citation type="submission" date="2016-10" db="EMBL/GenBank/DDBJ databases">
        <authorList>
            <person name="de Groot N.N."/>
        </authorList>
    </citation>
    <scope>NUCLEOTIDE SEQUENCE [LARGE SCALE GENOMIC DNA]</scope>
    <source>
        <strain evidence="1 2">IBRC-M 10445</strain>
    </source>
</reference>
<gene>
    <name evidence="1" type="ORF">SAMN05216429_101371</name>
</gene>
<dbReference type="AlphaFoldDB" id="A0A1I3Q0P3"/>
<evidence type="ECO:0000313" key="2">
    <source>
        <dbReference type="Proteomes" id="UP000199445"/>
    </source>
</evidence>
<keyword evidence="2" id="KW-1185">Reference proteome</keyword>
<protein>
    <submittedName>
        <fullName evidence="1">Uncharacterized protein</fullName>
    </submittedName>
</protein>
<dbReference type="SUPFAM" id="SSF48208">
    <property type="entry name" value="Six-hairpin glycosidases"/>
    <property type="match status" value="1"/>
</dbReference>
<sequence length="655" mass="73236">MNWMNWLPWRYLVKRAAKRHGFLDPIALLGKLHSFAQPSEVGEPIELLRAGVVFHARGLINSRVIQHNLDWVWPYWVERQFDPGDPAFIPRAFSITHINLSNRNWTAIGQPDLDELPIVDPRGLLTPWYDGWSLDGWVLADDGRCLLPSRCRSSRQKYELDDEGVCVVTESATDGLSLTSRARVVVENGKPFCQMVLQARSEVAGSLVLSLRPANPEGISFINRVTLSTGRDHWVVDGRPAVTFSRPAEHHHVSDYHEGDVRIHLQDKDDQAEGRCDVGMVTAAALFPLRANEVSELTVTVPLSHEGAEKLPSDGWQKALQGHARLECPDDHWQFLYDSAIRSLVLHSPEDVYPGPYTYKRFWFRDAAFIIHALLCAGMTDRAERALAQFPDRQLKNGYFRSQEGEWDANGEVLWILKRYHELTGTPLPDSWHEPVAKGARWILKKRLSDHLEQPHAGLLPAGFSAEHLGPNDYYYWDDFWGIAGLRAAADLFESLDKKASDEFTVGARAFSRAVALPPVHNSHHQSAGQAHQYRAEYPFEPHRTLLEGIQPARVGEQPGHHQVPAGIDNQCGGCITEFGQQAGVGANHLAEQGQEEHGDFRVQEGDQEAIPRCTFTGGRFSQFIVAAGFCQQPLYAQPGQISGTTPLQNGKGGG</sequence>
<dbReference type="EMBL" id="FOSC01000001">
    <property type="protein sequence ID" value="SFJ27275.1"/>
    <property type="molecule type" value="Genomic_DNA"/>
</dbReference>
<dbReference type="Gene3D" id="1.50.10.10">
    <property type="match status" value="1"/>
</dbReference>
<dbReference type="InterPro" id="IPR008928">
    <property type="entry name" value="6-hairpin_glycosidase_sf"/>
</dbReference>
<dbReference type="Proteomes" id="UP000199445">
    <property type="component" value="Unassembled WGS sequence"/>
</dbReference>
<proteinExistence type="predicted"/>